<accession>A0A7T8BBA6</accession>
<reference evidence="1" key="1">
    <citation type="submission" date="2021-01" db="EMBL/GenBank/DDBJ databases">
        <title>Description of Breznakiella homolactica.</title>
        <authorList>
            <person name="Song Y."/>
            <person name="Brune A."/>
        </authorList>
    </citation>
    <scope>NUCLEOTIDE SEQUENCE</scope>
    <source>
        <strain evidence="1">RmG30</strain>
    </source>
</reference>
<dbReference type="SUPFAM" id="SSF51126">
    <property type="entry name" value="Pectin lyase-like"/>
    <property type="match status" value="1"/>
</dbReference>
<gene>
    <name evidence="1" type="ORF">JFL75_04595</name>
</gene>
<evidence type="ECO:0000313" key="1">
    <source>
        <dbReference type="EMBL" id="QQO10206.1"/>
    </source>
</evidence>
<name>A0A7T8BBA6_9SPIR</name>
<dbReference type="PROSITE" id="PS51257">
    <property type="entry name" value="PROKAR_LIPOPROTEIN"/>
    <property type="match status" value="1"/>
</dbReference>
<dbReference type="EMBL" id="CP067089">
    <property type="protein sequence ID" value="QQO10206.1"/>
    <property type="molecule type" value="Genomic_DNA"/>
</dbReference>
<dbReference type="KEGG" id="bhc:JFL75_04595"/>
<dbReference type="Proteomes" id="UP000595917">
    <property type="component" value="Chromosome"/>
</dbReference>
<protein>
    <recommendedName>
        <fullName evidence="3">Right handed beta helix domain-containing protein</fullName>
    </recommendedName>
</protein>
<keyword evidence="2" id="KW-1185">Reference proteome</keyword>
<evidence type="ECO:0000313" key="2">
    <source>
        <dbReference type="Proteomes" id="UP000595917"/>
    </source>
</evidence>
<organism evidence="1 2">
    <name type="scientific">Breznakiella homolactica</name>
    <dbReference type="NCBI Taxonomy" id="2798577"/>
    <lineage>
        <taxon>Bacteria</taxon>
        <taxon>Pseudomonadati</taxon>
        <taxon>Spirochaetota</taxon>
        <taxon>Spirochaetia</taxon>
        <taxon>Spirochaetales</taxon>
        <taxon>Breznakiellaceae</taxon>
        <taxon>Breznakiella</taxon>
    </lineage>
</organism>
<dbReference type="InterPro" id="IPR011050">
    <property type="entry name" value="Pectin_lyase_fold/virulence"/>
</dbReference>
<evidence type="ECO:0008006" key="3">
    <source>
        <dbReference type="Google" id="ProtNLM"/>
    </source>
</evidence>
<proteinExistence type="predicted"/>
<dbReference type="AlphaFoldDB" id="A0A7T8BBA6"/>
<sequence>MGKKQHTAFILCLFITIALMFSGGCELFNLSAPDYIIEYTNNAAGMRWDFETGTTNAPRSGNLVIPPADADNPAIIRVRLRNPQSYSIIPNAEIVSAGGPGVIDAAAEFFAHDSVVISLYDVQVKDRFSVRLHLRTADGLRNFETFEIPLITCNTAPEMPSGLKVPEKTAQGYPVAAWEMNVTDDHDDVNEVTVRFKEGESEAAEKTYYRSGTPGEWRAGDGSVLEYTGNAFRAVFPMVQLGGTTLDDHYHFHLTLTDDDGFSETAATAGFGADQSPVVLINFDPNTSEETALITMTAPGGTGGTVLWYTLNGGSRTRYTGAFRTENGTVIRAWSETPDLMNSYSTTVKVVLIQSVYVKPSDGPDTGTEDEGWTPDEPVQTVAKALEIFRNKGMAYGRIVLMETISPSPEIAGSQGFFDLNTSSLGSLSELEISGYNTGTRTIVDAQQSRRVIAVDKAGVKVTLKNLEITGGKLTGSTNNGSGILFASGAELVLDNCLIRGNATDGAGGALYVQGAAVVTMVSGTVSDNTAGGSNGSAVYLDGSSALKTGGTARIQGGDVYLKSGNPVSIISNFDGTVPAGSISVTPAQYSVNTAQRILAAASPASLSPANIGKFAIRPDSANPSTSWSIDSAGYLAAGLSVTCELDADFPILFFPAVISPRTASKGSTVSITVTLPGGSYLPAGTVWTLFADGTAVSLGSASGATYTFTVPNTYTGDYRIDLEVKFNNRAYSGGFMLRVPK</sequence>
<dbReference type="RefSeq" id="WP_215627510.1">
    <property type="nucleotide sequence ID" value="NZ_CP067089.2"/>
</dbReference>